<keyword evidence="1" id="KW-0732">Signal</keyword>
<dbReference type="InterPro" id="IPR012334">
    <property type="entry name" value="Pectin_lyas_fold"/>
</dbReference>
<feature type="domain" description="Rhamnogalacturonase A/B/Epimerase-like pectate lyase" evidence="2">
    <location>
        <begin position="421"/>
        <end position="479"/>
    </location>
</feature>
<dbReference type="InterPro" id="IPR024535">
    <property type="entry name" value="RHGA/B-epi-like_pectate_lyase"/>
</dbReference>
<sequence>MFSTLSIVLLATALSALLSLAPSTQVAAAPAPAPQATQAAGTSSYWLENIDHSKGSVWGQNNASYEIFRNVNKFGAVGDGVADDTAAVQKAIEFQGRCGWGCNSSTILPAIVYFPAGTYLISKPVKMFYYTQMIGDATNKPVIKASANFAGMAVLDADPYEPSGQNWYINQNNFFRQVRNFQIDLTGSTDTATGIHWQVAQATSLQNIDFKMKKGSNQQGIFMDNGSGGWMSDLTFTGGRYGAFLGSQQFTSRNLVFTDCSTALFMNWNWGWTLSNITISGSETGIDMSNSPANQTVGSVLLTDSKMTSTQYGIKTAYGGNATSNTNIPATGGTLVLDNVDMTGVTGAAVYQNATGETVLAGGTIIDAWAQGNGATQSSKATTETKALATKPNKAQALLGPDGKIFGRSKPQYEDVPVTSFLSAKDFGCKGDGETDDTQCVQNFLNNARDNNKIAWFEHGAYLLKNTVTVSPGTRMVGQIWALIVADGASFNDETNPRPVFQIGKRGGEEGAVEMSDLIFETKGAAPGAIMVEWNMKSKQGESGMWDAHIRIGGSALTQLSQEQCPGNPAGVEPTDKCKGVFLMFHARPESGGIYLENDWFWVADHDLEQNNQTQISLYSARGALFQSKGAVWAWGSASEHSVIYNYQLDGVEAFFGGFMQTETPYFQPNPEVPQPFTFDARYDDPTFTICSNSTGAAVPCKDAWGLRVVNSKNVLIYAVGMYSFFNNYAQQCVWNHNCQENMIRIQNSQVDMYTVTTKAAVNMIQDDAVGSPILGADNRNVFGDTLAYYFTGQRSQ</sequence>
<evidence type="ECO:0000259" key="2">
    <source>
        <dbReference type="Pfam" id="PF12708"/>
    </source>
</evidence>
<dbReference type="InterPro" id="IPR039279">
    <property type="entry name" value="QRT3-like"/>
</dbReference>
<dbReference type="Pfam" id="PF12708">
    <property type="entry name" value="Pect-lyase_RHGA_epim"/>
    <property type="match status" value="2"/>
</dbReference>
<dbReference type="AlphaFoldDB" id="A0A1P8YXX4"/>
<accession>A0A1P8YXX4</accession>
<dbReference type="CDD" id="cd23668">
    <property type="entry name" value="GH55_beta13glucanase-like"/>
    <property type="match status" value="1"/>
</dbReference>
<dbReference type="Gene3D" id="2.160.20.10">
    <property type="entry name" value="Single-stranded right-handed beta-helix, Pectin lyase-like"/>
    <property type="match status" value="2"/>
</dbReference>
<dbReference type="GO" id="GO:0004650">
    <property type="term" value="F:polygalacturonase activity"/>
    <property type="evidence" value="ECO:0007669"/>
    <property type="project" value="InterPro"/>
</dbReference>
<evidence type="ECO:0000256" key="1">
    <source>
        <dbReference type="SAM" id="SignalP"/>
    </source>
</evidence>
<name>A0A1P8YXX4_PASFU</name>
<reference evidence="3" key="1">
    <citation type="submission" date="2016-10" db="EMBL/GenBank/DDBJ databases">
        <title>Novel effectors identified in the apoplast of Cladosporium fulvum-infected tomato.</title>
        <authorList>
            <person name="Mesarich C.H."/>
            <person name="de Wit P.J.G.M."/>
        </authorList>
    </citation>
    <scope>NUCLEOTIDE SEQUENCE</scope>
    <source>
        <strain evidence="3">0WU</strain>
    </source>
</reference>
<proteinExistence type="predicted"/>
<dbReference type="PANTHER" id="PTHR33928">
    <property type="entry name" value="POLYGALACTURONASE QRT3"/>
    <property type="match status" value="1"/>
</dbReference>
<dbReference type="PANTHER" id="PTHR33928:SF2">
    <property type="entry name" value="PECTATE LYASE SUPERFAMILY PROTEIN DOMAIN-CONTAINING PROTEIN-RELATED"/>
    <property type="match status" value="1"/>
</dbReference>
<protein>
    <recommendedName>
        <fullName evidence="2">Rhamnogalacturonase A/B/Epimerase-like pectate lyase domain-containing protein</fullName>
    </recommendedName>
</protein>
<dbReference type="InterPro" id="IPR011050">
    <property type="entry name" value="Pectin_lyase_fold/virulence"/>
</dbReference>
<dbReference type="OMA" id="AVFMNWN"/>
<feature type="chain" id="PRO_5010162733" description="Rhamnogalacturonase A/B/Epimerase-like pectate lyase domain-containing protein" evidence="1">
    <location>
        <begin position="29"/>
        <end position="797"/>
    </location>
</feature>
<dbReference type="EMBL" id="KX943197">
    <property type="protein sequence ID" value="AQA29368.1"/>
    <property type="molecule type" value="Genomic_DNA"/>
</dbReference>
<evidence type="ECO:0000313" key="3">
    <source>
        <dbReference type="EMBL" id="AQA29368.1"/>
    </source>
</evidence>
<feature type="signal peptide" evidence="1">
    <location>
        <begin position="1"/>
        <end position="28"/>
    </location>
</feature>
<feature type="domain" description="Rhamnogalacturonase A/B/Epimerase-like pectate lyase" evidence="2">
    <location>
        <begin position="68"/>
        <end position="287"/>
    </location>
</feature>
<organism evidence="3">
    <name type="scientific">Passalora fulva</name>
    <name type="common">Tomato leaf mold</name>
    <name type="synonym">Cladosporium fulvum</name>
    <dbReference type="NCBI Taxonomy" id="5499"/>
    <lineage>
        <taxon>Eukaryota</taxon>
        <taxon>Fungi</taxon>
        <taxon>Dikarya</taxon>
        <taxon>Ascomycota</taxon>
        <taxon>Pezizomycotina</taxon>
        <taxon>Dothideomycetes</taxon>
        <taxon>Dothideomycetidae</taxon>
        <taxon>Mycosphaerellales</taxon>
        <taxon>Mycosphaerellaceae</taxon>
        <taxon>Fulvia</taxon>
    </lineage>
</organism>
<dbReference type="SUPFAM" id="SSF51126">
    <property type="entry name" value="Pectin lyase-like"/>
    <property type="match status" value="2"/>
</dbReference>